<proteinExistence type="predicted"/>
<gene>
    <name evidence="1" type="ORF">PR002_g30252</name>
</gene>
<evidence type="ECO:0000313" key="1">
    <source>
        <dbReference type="EMBL" id="KAE8960334.1"/>
    </source>
</evidence>
<dbReference type="EMBL" id="QXFU01006688">
    <property type="protein sequence ID" value="KAE8960334.1"/>
    <property type="molecule type" value="Genomic_DNA"/>
</dbReference>
<evidence type="ECO:0000313" key="2">
    <source>
        <dbReference type="Proteomes" id="UP000435112"/>
    </source>
</evidence>
<dbReference type="Proteomes" id="UP000435112">
    <property type="component" value="Unassembled WGS sequence"/>
</dbReference>
<sequence>MANSVSTSQKYGRFGRTTWAFKRSNCKLVWTYVEIQITLEFVLPEVGVVNDDNIDASVQVALQRFAALRVACFMRFMESAPIEHVGPPTLENVRKPT</sequence>
<comment type="caution">
    <text evidence="1">The sequence shown here is derived from an EMBL/GenBank/DDBJ whole genome shotgun (WGS) entry which is preliminary data.</text>
</comment>
<organism evidence="1 2">
    <name type="scientific">Phytophthora rubi</name>
    <dbReference type="NCBI Taxonomy" id="129364"/>
    <lineage>
        <taxon>Eukaryota</taxon>
        <taxon>Sar</taxon>
        <taxon>Stramenopiles</taxon>
        <taxon>Oomycota</taxon>
        <taxon>Peronosporomycetes</taxon>
        <taxon>Peronosporales</taxon>
        <taxon>Peronosporaceae</taxon>
        <taxon>Phytophthora</taxon>
    </lineage>
</organism>
<protein>
    <submittedName>
        <fullName evidence="1">Uncharacterized protein</fullName>
    </submittedName>
</protein>
<name>A0A6A3GTS1_9STRA</name>
<accession>A0A6A3GTS1</accession>
<dbReference type="AlphaFoldDB" id="A0A6A3GTS1"/>
<reference evidence="1 2" key="1">
    <citation type="submission" date="2018-09" db="EMBL/GenBank/DDBJ databases">
        <title>Genomic investigation of the strawberry pathogen Phytophthora fragariae indicates pathogenicity is determined by transcriptional variation in three key races.</title>
        <authorList>
            <person name="Adams T.M."/>
            <person name="Armitage A.D."/>
            <person name="Sobczyk M.K."/>
            <person name="Bates H.J."/>
            <person name="Dunwell J.M."/>
            <person name="Nellist C.F."/>
            <person name="Harrison R.J."/>
        </authorList>
    </citation>
    <scope>NUCLEOTIDE SEQUENCE [LARGE SCALE GENOMIC DNA]</scope>
    <source>
        <strain evidence="1 2">SCRP324</strain>
    </source>
</reference>